<evidence type="ECO:0000259" key="4">
    <source>
        <dbReference type="PROSITE" id="PS51673"/>
    </source>
</evidence>
<evidence type="ECO:0008006" key="7">
    <source>
        <dbReference type="Google" id="ProtNLM"/>
    </source>
</evidence>
<feature type="region of interest" description="Disordered" evidence="2">
    <location>
        <begin position="98"/>
        <end position="130"/>
    </location>
</feature>
<dbReference type="SUPFAM" id="SSF82708">
    <property type="entry name" value="R3H domain"/>
    <property type="match status" value="1"/>
</dbReference>
<name>A0ABR3H2K7_LOXSC</name>
<feature type="region of interest" description="Disordered" evidence="2">
    <location>
        <begin position="1066"/>
        <end position="1168"/>
    </location>
</feature>
<feature type="compositionally biased region" description="Polar residues" evidence="2">
    <location>
        <begin position="28"/>
        <end position="42"/>
    </location>
</feature>
<protein>
    <recommendedName>
        <fullName evidence="7">Protein encore</fullName>
    </recommendedName>
</protein>
<dbReference type="PROSITE" id="PS51061">
    <property type="entry name" value="R3H"/>
    <property type="match status" value="1"/>
</dbReference>
<keyword evidence="6" id="KW-1185">Reference proteome</keyword>
<comment type="caution">
    <text evidence="5">The sequence shown here is derived from an EMBL/GenBank/DDBJ whole genome shotgun (WGS) entry which is preliminary data.</text>
</comment>
<dbReference type="InterPro" id="IPR051937">
    <property type="entry name" value="R3H_domain_containing"/>
</dbReference>
<feature type="compositionally biased region" description="Basic and acidic residues" evidence="2">
    <location>
        <begin position="1075"/>
        <end position="1120"/>
    </location>
</feature>
<feature type="compositionally biased region" description="Low complexity" evidence="2">
    <location>
        <begin position="470"/>
        <end position="480"/>
    </location>
</feature>
<dbReference type="Pfam" id="PF01424">
    <property type="entry name" value="R3H"/>
    <property type="match status" value="1"/>
</dbReference>
<dbReference type="Gene3D" id="3.30.1370.50">
    <property type="entry name" value="R3H-like domain"/>
    <property type="match status" value="1"/>
</dbReference>
<feature type="region of interest" description="Disordered" evidence="2">
    <location>
        <begin position="956"/>
        <end position="977"/>
    </location>
</feature>
<feature type="domain" description="SUZ" evidence="4">
    <location>
        <begin position="313"/>
        <end position="387"/>
    </location>
</feature>
<proteinExistence type="predicted"/>
<feature type="region of interest" description="Disordered" evidence="2">
    <location>
        <begin position="616"/>
        <end position="674"/>
    </location>
</feature>
<feature type="compositionally biased region" description="Basic and acidic residues" evidence="2">
    <location>
        <begin position="1"/>
        <end position="11"/>
    </location>
</feature>
<feature type="compositionally biased region" description="Basic and acidic residues" evidence="2">
    <location>
        <begin position="616"/>
        <end position="631"/>
    </location>
</feature>
<dbReference type="InterPro" id="IPR024771">
    <property type="entry name" value="SUZ"/>
</dbReference>
<dbReference type="PROSITE" id="PS51673">
    <property type="entry name" value="SUZ"/>
    <property type="match status" value="1"/>
</dbReference>
<feature type="domain" description="R3H" evidence="3">
    <location>
        <begin position="246"/>
        <end position="309"/>
    </location>
</feature>
<feature type="compositionally biased region" description="Basic residues" evidence="2">
    <location>
        <begin position="109"/>
        <end position="121"/>
    </location>
</feature>
<feature type="region of interest" description="Disordered" evidence="2">
    <location>
        <begin position="470"/>
        <end position="504"/>
    </location>
</feature>
<evidence type="ECO:0000256" key="1">
    <source>
        <dbReference type="ARBA" id="ARBA00022553"/>
    </source>
</evidence>
<evidence type="ECO:0000256" key="2">
    <source>
        <dbReference type="SAM" id="MobiDB-lite"/>
    </source>
</evidence>
<evidence type="ECO:0000313" key="5">
    <source>
        <dbReference type="EMBL" id="KAL0859018.1"/>
    </source>
</evidence>
<feature type="region of interest" description="Disordered" evidence="2">
    <location>
        <begin position="829"/>
        <end position="848"/>
    </location>
</feature>
<dbReference type="CDD" id="cd02642">
    <property type="entry name" value="R3H_encore_like"/>
    <property type="match status" value="1"/>
</dbReference>
<dbReference type="EMBL" id="JBEUOH010000028">
    <property type="protein sequence ID" value="KAL0859018.1"/>
    <property type="molecule type" value="Genomic_DNA"/>
</dbReference>
<dbReference type="InterPro" id="IPR036867">
    <property type="entry name" value="R3H_dom_sf"/>
</dbReference>
<gene>
    <name evidence="5" type="ORF">ABMA27_010872</name>
</gene>
<sequence length="1168" mass="131553">MERSEAEKPASEDASQLNRNRSFKSKQLVRSQAIRESTSPPRTISPAYPDVEIPANVTSTVTNTVNNGTSERSKDECSSVASCDGEELKKQPVEIQITGGGSWDDVSPHRQRSGWAHHGHHSGSEPSRELLSNNPRVTCVCGAAAHCPHCRGRRRRPACPSKQDSGIACADDCPDCAADSAGTDCLRKSESLEVEEQTYYCRCPERKEKPKNTSLSRTDSDEKSEPTGVELVSFIKETLNKNARDRATLLKIEKELHALVNDTGRCMVRFPVMTSYGRMLVHRCAALFQLSHHLDQTNKTSVLVSKTGTSRGRIPCTSFKQWCTAAFPPSPQRHQNDTTHAKSILKRETHSLDEPGNGSLANSRSKSLEQRERDYERMKRKIFSTDNCTQSQDESQWPWLSGPVKLLTPETGRNKLLKVQSLESGSGLPPRGGNCSRRGVSKSHSFGGYAQPAPSAKPFRLLSRQGDLASSSWRLSPSSSGYKTLSLRSTDSVTPSPTGGASPEPCFGAPPPCPTVPRCVPGGPVVWCVTDMSRVPPGAWLLHPQTLRPLANPDGSVYRFDPNNPPVLDETGQTHKNIKIGRAVFLETYLLKYSNPIADCDCPPTEEPRTKYCSDCGRHEKETDKNPEQKPDAQSPCKNRYEDTETKTYASPDVQKQENHSNFEPTQPYNSNEVPYENYEHYEQRFEAKRYETTNHRPPYEAATNQKAAFETPANHRTQQFETTNQRAQNEQANKLTNQDSQEIQYNQYGQGIRTDEVTSPPQNQNPYQQTDMNAQAMAQTKTTPVPMPDPNLRPMTLNNVVYPTMPQGYPYMNQCRMEQPLQQLYQQPAAAPEDHKQLTASPHQEPTFRIDPSYPYAAVDYAAQCGACVDPNAMRGYNVSYGQVEMPQAVLPPAYPLGNVLLPQPHLQHYPYQEPVQWTGAPLLPLGGKLMVPEPYPALYHQLYHCGLVYPPRQPSAGEQYGDRPAPLPPSPTRRNSDEIAVKIQQIKEQMAELNTRDKDRGAYNNNNNNNKGREEWRKRNNGSGILGSYPHSLQGRTRFEGRPSNDETQLSSAARAIVNSIRNMQAKNTNNYHENRRTDYNNFRSDRPDYRRRDREPDNRTDKPDSKEDGDRRFERRNAPFQYRPPYLLRQMSPGTWCRRSPGPVHPVLNHPRRPHPDTRTHNPRR</sequence>
<feature type="compositionally biased region" description="Polar residues" evidence="2">
    <location>
        <begin position="481"/>
        <end position="499"/>
    </location>
</feature>
<feature type="region of interest" description="Disordered" evidence="2">
    <location>
        <begin position="995"/>
        <end position="1052"/>
    </location>
</feature>
<reference evidence="5 6" key="1">
    <citation type="submission" date="2024-06" db="EMBL/GenBank/DDBJ databases">
        <title>A chromosome-level genome assembly of beet webworm, Loxostege sticticalis.</title>
        <authorList>
            <person name="Zhang Y."/>
        </authorList>
    </citation>
    <scope>NUCLEOTIDE SEQUENCE [LARGE SCALE GENOMIC DNA]</scope>
    <source>
        <strain evidence="5">AQ026</strain>
        <tissue evidence="5">Whole body</tissue>
    </source>
</reference>
<feature type="region of interest" description="Disordered" evidence="2">
    <location>
        <begin position="419"/>
        <end position="456"/>
    </location>
</feature>
<feature type="compositionally biased region" description="Polar residues" evidence="2">
    <location>
        <begin position="662"/>
        <end position="673"/>
    </location>
</feature>
<feature type="region of interest" description="Disordered" evidence="2">
    <location>
        <begin position="1"/>
        <end position="51"/>
    </location>
</feature>
<evidence type="ECO:0000313" key="6">
    <source>
        <dbReference type="Proteomes" id="UP001549920"/>
    </source>
</evidence>
<feature type="compositionally biased region" description="Basic and acidic residues" evidence="2">
    <location>
        <begin position="1157"/>
        <end position="1168"/>
    </location>
</feature>
<keyword evidence="1" id="KW-0597">Phosphoprotein</keyword>
<accession>A0ABR3H2K7</accession>
<organism evidence="5 6">
    <name type="scientific">Loxostege sticticalis</name>
    <name type="common">Beet webworm moth</name>
    <dbReference type="NCBI Taxonomy" id="481309"/>
    <lineage>
        <taxon>Eukaryota</taxon>
        <taxon>Metazoa</taxon>
        <taxon>Ecdysozoa</taxon>
        <taxon>Arthropoda</taxon>
        <taxon>Hexapoda</taxon>
        <taxon>Insecta</taxon>
        <taxon>Pterygota</taxon>
        <taxon>Neoptera</taxon>
        <taxon>Endopterygota</taxon>
        <taxon>Lepidoptera</taxon>
        <taxon>Glossata</taxon>
        <taxon>Ditrysia</taxon>
        <taxon>Pyraloidea</taxon>
        <taxon>Crambidae</taxon>
        <taxon>Pyraustinae</taxon>
        <taxon>Loxostege</taxon>
    </lineage>
</organism>
<dbReference type="Proteomes" id="UP001549920">
    <property type="component" value="Unassembled WGS sequence"/>
</dbReference>
<feature type="region of interest" description="Disordered" evidence="2">
    <location>
        <begin position="348"/>
        <end position="373"/>
    </location>
</feature>
<dbReference type="PANTHER" id="PTHR15672">
    <property type="entry name" value="CAMP-REGULATED PHOSPHOPROTEIN 21 RELATED R3H DOMAIN CONTAINING PROTEIN"/>
    <property type="match status" value="1"/>
</dbReference>
<dbReference type="PANTHER" id="PTHR15672:SF8">
    <property type="entry name" value="PROTEIN ENCORE"/>
    <property type="match status" value="1"/>
</dbReference>
<dbReference type="InterPro" id="IPR001374">
    <property type="entry name" value="R3H_dom"/>
</dbReference>
<evidence type="ECO:0000259" key="3">
    <source>
        <dbReference type="PROSITE" id="PS51061"/>
    </source>
</evidence>